<sequence>MGFAQISVASAQRSLIWQEKPGSWLLNTGVGLTRYAGDMNEWGDLAHLRLGTALNAAAAYRFTYRVSFRAEAQLYYIYGSQRYTRIDYNNLSFRSLNPDLWAGLQIDFRRVDDRYRFSIPYAFAGAGFTYMTPRAIYKGRSYNLASLRTEGVAYNRLPVIVRYGLGLPVLAGDGFKLHLEGAYTHVMSDYLDDVSTVYPSRKGMSELAAALSDRRPEKGGSPNSAGAQRGNSQKRDGYLTVSGRLIFVLSTKAQRNYRRSFGG</sequence>
<dbReference type="AlphaFoldDB" id="A0A6M5YEJ9"/>
<proteinExistence type="predicted"/>
<reference evidence="2 3" key="1">
    <citation type="submission" date="2020-05" db="EMBL/GenBank/DDBJ databases">
        <title>Genome sequencing of Spirosoma sp. TS118.</title>
        <authorList>
            <person name="Lee J.-H."/>
            <person name="Jeong S."/>
            <person name="Zhao L."/>
            <person name="Jung J.-H."/>
            <person name="Kim M.-K."/>
            <person name="Lim S."/>
        </authorList>
    </citation>
    <scope>NUCLEOTIDE SEQUENCE [LARGE SCALE GENOMIC DNA]</scope>
    <source>
        <strain evidence="2 3">TS118</strain>
    </source>
</reference>
<dbReference type="Proteomes" id="UP000502756">
    <property type="component" value="Chromosome"/>
</dbReference>
<accession>A0A6M5YEJ9</accession>
<evidence type="ECO:0000313" key="3">
    <source>
        <dbReference type="Proteomes" id="UP000502756"/>
    </source>
</evidence>
<feature type="region of interest" description="Disordered" evidence="1">
    <location>
        <begin position="211"/>
        <end position="235"/>
    </location>
</feature>
<feature type="compositionally biased region" description="Polar residues" evidence="1">
    <location>
        <begin position="221"/>
        <end position="231"/>
    </location>
</feature>
<dbReference type="KEGG" id="stae:HNV11_21320"/>
<protein>
    <recommendedName>
        <fullName evidence="4">Outer membrane protein beta-barrel domain-containing protein</fullName>
    </recommendedName>
</protein>
<dbReference type="EMBL" id="CP053435">
    <property type="protein sequence ID" value="QJW92445.1"/>
    <property type="molecule type" value="Genomic_DNA"/>
</dbReference>
<evidence type="ECO:0000256" key="1">
    <source>
        <dbReference type="SAM" id="MobiDB-lite"/>
    </source>
</evidence>
<name>A0A6M5YEJ9_9BACT</name>
<gene>
    <name evidence="2" type="ORF">HNV11_21320</name>
</gene>
<evidence type="ECO:0000313" key="2">
    <source>
        <dbReference type="EMBL" id="QJW92445.1"/>
    </source>
</evidence>
<evidence type="ECO:0008006" key="4">
    <source>
        <dbReference type="Google" id="ProtNLM"/>
    </source>
</evidence>
<keyword evidence="3" id="KW-1185">Reference proteome</keyword>
<organism evidence="2 3">
    <name type="scientific">Spirosoma taeanense</name>
    <dbReference type="NCBI Taxonomy" id="2735870"/>
    <lineage>
        <taxon>Bacteria</taxon>
        <taxon>Pseudomonadati</taxon>
        <taxon>Bacteroidota</taxon>
        <taxon>Cytophagia</taxon>
        <taxon>Cytophagales</taxon>
        <taxon>Cytophagaceae</taxon>
        <taxon>Spirosoma</taxon>
    </lineage>
</organism>